<keyword evidence="3" id="KW-1185">Reference proteome</keyword>
<accession>A0ABU5CEA4</accession>
<comment type="caution">
    <text evidence="2">The sequence shown here is derived from an EMBL/GenBank/DDBJ whole genome shotgun (WGS) entry which is preliminary data.</text>
</comment>
<dbReference type="Pfam" id="PF13302">
    <property type="entry name" value="Acetyltransf_3"/>
    <property type="match status" value="1"/>
</dbReference>
<dbReference type="InterPro" id="IPR016181">
    <property type="entry name" value="Acyl_CoA_acyltransferase"/>
</dbReference>
<dbReference type="RefSeq" id="WP_306065818.1">
    <property type="nucleotide sequence ID" value="NZ_JAROCA020000001.1"/>
</dbReference>
<reference evidence="2 3" key="1">
    <citation type="submission" date="2023-10" db="EMBL/GenBank/DDBJ databases">
        <title>179-bfca-hs.</title>
        <authorList>
            <person name="Miliotis G."/>
            <person name="Sengupta P."/>
            <person name="Hameed A."/>
            <person name="Chuvochina M."/>
            <person name="Mcdonagh F."/>
            <person name="Simpson A.C."/>
            <person name="Singh N.K."/>
            <person name="Rekha P.D."/>
            <person name="Raman K."/>
            <person name="Hugenholtz P."/>
            <person name="Venkateswaran K."/>
        </authorList>
    </citation>
    <scope>NUCLEOTIDE SEQUENCE [LARGE SCALE GENOMIC DNA]</scope>
    <source>
        <strain evidence="2 3">179-BFC-A-HS</strain>
    </source>
</reference>
<dbReference type="SUPFAM" id="SSF55729">
    <property type="entry name" value="Acyl-CoA N-acyltransferases (Nat)"/>
    <property type="match status" value="1"/>
</dbReference>
<proteinExistence type="predicted"/>
<evidence type="ECO:0000259" key="1">
    <source>
        <dbReference type="PROSITE" id="PS51186"/>
    </source>
</evidence>
<sequence length="189" mass="21890">MSKTKLEGLTFVPFTLSEKPKLIDWLTSDRWDFYENTTPSRDKISSAIDKGEYHGDECRTFWMRDPLTSENVGLIRIYDLLDESAMFDLRVKTANRGTGIGKHAVRWLTAHVFNTYPKIIRIEGQTREDNIAMRKVFRSCGYLKEAHYRACWKNESNEYLDSIGYGILKSDFENGTVTPVRWDDEASIG</sequence>
<name>A0ABU5CEA4_9BACI</name>
<organism evidence="2 3">
    <name type="scientific">Tigheibacillus jepli</name>
    <dbReference type="NCBI Taxonomy" id="3035914"/>
    <lineage>
        <taxon>Bacteria</taxon>
        <taxon>Bacillati</taxon>
        <taxon>Bacillota</taxon>
        <taxon>Bacilli</taxon>
        <taxon>Bacillales</taxon>
        <taxon>Bacillaceae</taxon>
        <taxon>Tigheibacillus</taxon>
    </lineage>
</organism>
<evidence type="ECO:0000313" key="2">
    <source>
        <dbReference type="EMBL" id="MDY0404336.1"/>
    </source>
</evidence>
<gene>
    <name evidence="2" type="ORF">P5G51_001935</name>
</gene>
<evidence type="ECO:0000313" key="3">
    <source>
        <dbReference type="Proteomes" id="UP001228376"/>
    </source>
</evidence>
<dbReference type="Proteomes" id="UP001228376">
    <property type="component" value="Unassembled WGS sequence"/>
</dbReference>
<protein>
    <submittedName>
        <fullName evidence="2">GNAT family protein</fullName>
    </submittedName>
</protein>
<dbReference type="InterPro" id="IPR000182">
    <property type="entry name" value="GNAT_dom"/>
</dbReference>
<feature type="domain" description="N-acetyltransferase" evidence="1">
    <location>
        <begin position="9"/>
        <end position="166"/>
    </location>
</feature>
<dbReference type="Gene3D" id="3.40.630.30">
    <property type="match status" value="1"/>
</dbReference>
<dbReference type="PROSITE" id="PS51186">
    <property type="entry name" value="GNAT"/>
    <property type="match status" value="1"/>
</dbReference>
<dbReference type="EMBL" id="JAROCA020000001">
    <property type="protein sequence ID" value="MDY0404336.1"/>
    <property type="molecule type" value="Genomic_DNA"/>
</dbReference>